<name>A0A974C555_XENLA</name>
<dbReference type="SUPFAM" id="SSF81321">
    <property type="entry name" value="Family A G protein-coupled receptor-like"/>
    <property type="match status" value="1"/>
</dbReference>
<dbReference type="PROSITE" id="PS50262">
    <property type="entry name" value="G_PROTEIN_RECEP_F1_2"/>
    <property type="match status" value="1"/>
</dbReference>
<dbReference type="OMA" id="AIMSFDS"/>
<evidence type="ECO:0000259" key="10">
    <source>
        <dbReference type="PROSITE" id="PS50262"/>
    </source>
</evidence>
<keyword evidence="5 9" id="KW-1133">Transmembrane helix</keyword>
<organism evidence="11 12">
    <name type="scientific">Xenopus laevis</name>
    <name type="common">African clawed frog</name>
    <dbReference type="NCBI Taxonomy" id="8355"/>
    <lineage>
        <taxon>Eukaryota</taxon>
        <taxon>Metazoa</taxon>
        <taxon>Chordata</taxon>
        <taxon>Craniata</taxon>
        <taxon>Vertebrata</taxon>
        <taxon>Euteleostomi</taxon>
        <taxon>Amphibia</taxon>
        <taxon>Batrachia</taxon>
        <taxon>Anura</taxon>
        <taxon>Pipoidea</taxon>
        <taxon>Pipidae</taxon>
        <taxon>Xenopodinae</taxon>
        <taxon>Xenopus</taxon>
        <taxon>Xenopus</taxon>
    </lineage>
</organism>
<keyword evidence="6" id="KW-0807">Transducer</keyword>
<keyword evidence="6" id="KW-0297">G-protein coupled receptor</keyword>
<dbReference type="EMBL" id="CM004480">
    <property type="protein sequence ID" value="OCT66854.1"/>
    <property type="molecule type" value="Genomic_DNA"/>
</dbReference>
<evidence type="ECO:0000256" key="5">
    <source>
        <dbReference type="ARBA" id="ARBA00022989"/>
    </source>
</evidence>
<evidence type="ECO:0000256" key="6">
    <source>
        <dbReference type="ARBA" id="ARBA00023040"/>
    </source>
</evidence>
<dbReference type="AlphaFoldDB" id="A0A974C555"/>
<evidence type="ECO:0000256" key="1">
    <source>
        <dbReference type="ARBA" id="ARBA00004651"/>
    </source>
</evidence>
<keyword evidence="2" id="KW-1003">Cell membrane</keyword>
<dbReference type="GO" id="GO:0005886">
    <property type="term" value="C:plasma membrane"/>
    <property type="evidence" value="ECO:0007669"/>
    <property type="project" value="UniProtKB-SubCell"/>
</dbReference>
<dbReference type="InterPro" id="IPR017452">
    <property type="entry name" value="GPCR_Rhodpsn_7TM"/>
</dbReference>
<feature type="transmembrane region" description="Helical" evidence="9">
    <location>
        <begin position="59"/>
        <end position="80"/>
    </location>
</feature>
<evidence type="ECO:0000256" key="8">
    <source>
        <dbReference type="ARBA" id="ARBA00023170"/>
    </source>
</evidence>
<feature type="domain" description="G-protein coupled receptors family 1 profile" evidence="10">
    <location>
        <begin position="39"/>
        <end position="112"/>
    </location>
</feature>
<sequence>MMNGASVIYFVILGFSVFTDIHLPFFLLFLCIYLIILVGNGPVVTIICGSSSLHAPLNFFIFNLSVLELIYFSVTLSKILANLLSEDKSISFLGCSIQMYMFLTLGTTKFLL</sequence>
<dbReference type="GO" id="GO:0004930">
    <property type="term" value="F:G protein-coupled receptor activity"/>
    <property type="evidence" value="ECO:0007669"/>
    <property type="project" value="UniProtKB-KW"/>
</dbReference>
<protein>
    <recommendedName>
        <fullName evidence="10">G-protein coupled receptors family 1 profile domain-containing protein</fullName>
    </recommendedName>
</protein>
<dbReference type="GO" id="GO:0007608">
    <property type="term" value="P:sensory perception of smell"/>
    <property type="evidence" value="ECO:0007669"/>
    <property type="project" value="UniProtKB-KW"/>
</dbReference>
<keyword evidence="8" id="KW-0675">Receptor</keyword>
<evidence type="ECO:0000313" key="11">
    <source>
        <dbReference type="EMBL" id="OCT66854.1"/>
    </source>
</evidence>
<feature type="transmembrane region" description="Helical" evidence="9">
    <location>
        <begin position="92"/>
        <end position="111"/>
    </location>
</feature>
<feature type="transmembrane region" description="Helical" evidence="9">
    <location>
        <begin position="7"/>
        <end position="39"/>
    </location>
</feature>
<evidence type="ECO:0000256" key="7">
    <source>
        <dbReference type="ARBA" id="ARBA00023136"/>
    </source>
</evidence>
<dbReference type="PANTHER" id="PTHR26452">
    <property type="entry name" value="OLFACTORY RECEPTOR"/>
    <property type="match status" value="1"/>
</dbReference>
<comment type="subcellular location">
    <subcellularLocation>
        <location evidence="1">Cell membrane</location>
        <topology evidence="1">Multi-pass membrane protein</topology>
    </subcellularLocation>
</comment>
<keyword evidence="4" id="KW-0716">Sensory transduction</keyword>
<dbReference type="Pfam" id="PF00001">
    <property type="entry name" value="7tm_1"/>
    <property type="match status" value="1"/>
</dbReference>
<keyword evidence="4" id="KW-0552">Olfaction</keyword>
<keyword evidence="3 9" id="KW-0812">Transmembrane</keyword>
<accession>A0A974C555</accession>
<dbReference type="Proteomes" id="UP000694892">
    <property type="component" value="Chromosome 8L"/>
</dbReference>
<dbReference type="InterPro" id="IPR000276">
    <property type="entry name" value="GPCR_Rhodpsn"/>
</dbReference>
<reference evidence="12" key="1">
    <citation type="journal article" date="2016" name="Nature">
        <title>Genome evolution in the allotetraploid frog Xenopus laevis.</title>
        <authorList>
            <person name="Session A.M."/>
            <person name="Uno Y."/>
            <person name="Kwon T."/>
            <person name="Chapman J.A."/>
            <person name="Toyoda A."/>
            <person name="Takahashi S."/>
            <person name="Fukui A."/>
            <person name="Hikosaka A."/>
            <person name="Suzuki A."/>
            <person name="Kondo M."/>
            <person name="van Heeringen S.J."/>
            <person name="Quigley I."/>
            <person name="Heinz S."/>
            <person name="Ogino H."/>
            <person name="Ochi H."/>
            <person name="Hellsten U."/>
            <person name="Lyons J.B."/>
            <person name="Simakov O."/>
            <person name="Putnam N."/>
            <person name="Stites J."/>
            <person name="Kuroki Y."/>
            <person name="Tanaka T."/>
            <person name="Michiue T."/>
            <person name="Watanabe M."/>
            <person name="Bogdanovic O."/>
            <person name="Lister R."/>
            <person name="Georgiou G."/>
            <person name="Paranjpe S.S."/>
            <person name="van Kruijsbergen I."/>
            <person name="Shu S."/>
            <person name="Carlson J."/>
            <person name="Kinoshita T."/>
            <person name="Ohta Y."/>
            <person name="Mawaribuchi S."/>
            <person name="Jenkins J."/>
            <person name="Grimwood J."/>
            <person name="Schmutz J."/>
            <person name="Mitros T."/>
            <person name="Mozaffari S.V."/>
            <person name="Suzuki Y."/>
            <person name="Haramoto Y."/>
            <person name="Yamamoto T.S."/>
            <person name="Takagi C."/>
            <person name="Heald R."/>
            <person name="Miller K."/>
            <person name="Haudenschild C."/>
            <person name="Kitzman J."/>
            <person name="Nakayama T."/>
            <person name="Izutsu Y."/>
            <person name="Robert J."/>
            <person name="Fortriede J."/>
            <person name="Burns K."/>
            <person name="Lotay V."/>
            <person name="Karimi K."/>
            <person name="Yasuoka Y."/>
            <person name="Dichmann D.S."/>
            <person name="Flajnik M.F."/>
            <person name="Houston D.W."/>
            <person name="Shendure J."/>
            <person name="DuPasquier L."/>
            <person name="Vize P.D."/>
            <person name="Zorn A.M."/>
            <person name="Ito M."/>
            <person name="Marcotte E.M."/>
            <person name="Wallingford J.B."/>
            <person name="Ito Y."/>
            <person name="Asashima M."/>
            <person name="Ueno N."/>
            <person name="Matsuda Y."/>
            <person name="Veenstra G.J."/>
            <person name="Fujiyama A."/>
            <person name="Harland R.M."/>
            <person name="Taira M."/>
            <person name="Rokhsar D.S."/>
        </authorList>
    </citation>
    <scope>NUCLEOTIDE SEQUENCE [LARGE SCALE GENOMIC DNA]</scope>
    <source>
        <strain evidence="12">J</strain>
    </source>
</reference>
<evidence type="ECO:0000313" key="12">
    <source>
        <dbReference type="Proteomes" id="UP000694892"/>
    </source>
</evidence>
<evidence type="ECO:0000256" key="3">
    <source>
        <dbReference type="ARBA" id="ARBA00022692"/>
    </source>
</evidence>
<keyword evidence="7 9" id="KW-0472">Membrane</keyword>
<proteinExistence type="predicted"/>
<evidence type="ECO:0000256" key="2">
    <source>
        <dbReference type="ARBA" id="ARBA00022475"/>
    </source>
</evidence>
<dbReference type="InterPro" id="IPR050516">
    <property type="entry name" value="Olfactory_GPCR"/>
</dbReference>
<evidence type="ECO:0000256" key="4">
    <source>
        <dbReference type="ARBA" id="ARBA00022725"/>
    </source>
</evidence>
<dbReference type="Gene3D" id="1.20.1070.10">
    <property type="entry name" value="Rhodopsin 7-helix transmembrane proteins"/>
    <property type="match status" value="1"/>
</dbReference>
<evidence type="ECO:0000256" key="9">
    <source>
        <dbReference type="SAM" id="Phobius"/>
    </source>
</evidence>
<gene>
    <name evidence="11" type="ORF">XELAEV_18038135mg</name>
</gene>